<dbReference type="Proteomes" id="UP001209878">
    <property type="component" value="Unassembled WGS sequence"/>
</dbReference>
<feature type="signal peptide" evidence="1">
    <location>
        <begin position="1"/>
        <end position="15"/>
    </location>
</feature>
<proteinExistence type="predicted"/>
<feature type="chain" id="PRO_5041981032" evidence="1">
    <location>
        <begin position="16"/>
        <end position="53"/>
    </location>
</feature>
<comment type="caution">
    <text evidence="2">The sequence shown here is derived from an EMBL/GenBank/DDBJ whole genome shotgun (WGS) entry which is preliminary data.</text>
</comment>
<evidence type="ECO:0000313" key="2">
    <source>
        <dbReference type="EMBL" id="KAK2186332.1"/>
    </source>
</evidence>
<keyword evidence="3" id="KW-1185">Reference proteome</keyword>
<keyword evidence="1" id="KW-0732">Signal</keyword>
<name>A0AAD9UEC6_RIDPI</name>
<evidence type="ECO:0000313" key="3">
    <source>
        <dbReference type="Proteomes" id="UP001209878"/>
    </source>
</evidence>
<dbReference type="AlphaFoldDB" id="A0AAD9UEC6"/>
<accession>A0AAD9UEC6</accession>
<evidence type="ECO:0000256" key="1">
    <source>
        <dbReference type="SAM" id="SignalP"/>
    </source>
</evidence>
<sequence>MTFIQIFLLISSTTAINNNWVKALPCVTPTFTWTLPLGPPSTSVFPLSFLLRL</sequence>
<gene>
    <name evidence="2" type="ORF">NP493_205g01015</name>
</gene>
<protein>
    <submittedName>
        <fullName evidence="2">Uncharacterized protein</fullName>
    </submittedName>
</protein>
<organism evidence="2 3">
    <name type="scientific">Ridgeia piscesae</name>
    <name type="common">Tubeworm</name>
    <dbReference type="NCBI Taxonomy" id="27915"/>
    <lineage>
        <taxon>Eukaryota</taxon>
        <taxon>Metazoa</taxon>
        <taxon>Spiralia</taxon>
        <taxon>Lophotrochozoa</taxon>
        <taxon>Annelida</taxon>
        <taxon>Polychaeta</taxon>
        <taxon>Sedentaria</taxon>
        <taxon>Canalipalpata</taxon>
        <taxon>Sabellida</taxon>
        <taxon>Siboglinidae</taxon>
        <taxon>Ridgeia</taxon>
    </lineage>
</organism>
<reference evidence="2" key="1">
    <citation type="journal article" date="2023" name="Mol. Biol. Evol.">
        <title>Third-Generation Sequencing Reveals the Adaptive Role of the Epigenome in Three Deep-Sea Polychaetes.</title>
        <authorList>
            <person name="Perez M."/>
            <person name="Aroh O."/>
            <person name="Sun Y."/>
            <person name="Lan Y."/>
            <person name="Juniper S.K."/>
            <person name="Young C.R."/>
            <person name="Angers B."/>
            <person name="Qian P.Y."/>
        </authorList>
    </citation>
    <scope>NUCLEOTIDE SEQUENCE</scope>
    <source>
        <strain evidence="2">R07B-5</strain>
    </source>
</reference>
<dbReference type="EMBL" id="JAODUO010000204">
    <property type="protein sequence ID" value="KAK2186332.1"/>
    <property type="molecule type" value="Genomic_DNA"/>
</dbReference>